<dbReference type="Proteomes" id="UP000254259">
    <property type="component" value="Chromosome CBM2636"/>
</dbReference>
<evidence type="ECO:0000313" key="3">
    <source>
        <dbReference type="Proteomes" id="UP000254259"/>
    </source>
</evidence>
<dbReference type="EMBL" id="LT984813">
    <property type="protein sequence ID" value="SPD66013.1"/>
    <property type="molecule type" value="Genomic_DNA"/>
</dbReference>
<reference evidence="2 3" key="1">
    <citation type="submission" date="2018-01" db="EMBL/GenBank/DDBJ databases">
        <authorList>
            <person name="Clerissi C."/>
        </authorList>
    </citation>
    <scope>NUCLEOTIDE SEQUENCE [LARGE SCALE GENOMIC DNA]</scope>
    <source>
        <strain evidence="2">Cupriavidus taiwanensis SWF 66322</strain>
    </source>
</reference>
<gene>
    <name evidence="2" type="ORF">CBM2636_20539</name>
</gene>
<evidence type="ECO:0000313" key="2">
    <source>
        <dbReference type="EMBL" id="SPD66013.1"/>
    </source>
</evidence>
<organism evidence="2 3">
    <name type="scientific">Cupriavidus taiwanensis</name>
    <dbReference type="NCBI Taxonomy" id="164546"/>
    <lineage>
        <taxon>Bacteria</taxon>
        <taxon>Pseudomonadati</taxon>
        <taxon>Pseudomonadota</taxon>
        <taxon>Betaproteobacteria</taxon>
        <taxon>Burkholderiales</taxon>
        <taxon>Burkholderiaceae</taxon>
        <taxon>Cupriavidus</taxon>
    </lineage>
</organism>
<feature type="region of interest" description="Disordered" evidence="1">
    <location>
        <begin position="1"/>
        <end position="46"/>
    </location>
</feature>
<name>A0A976AIN8_9BURK</name>
<evidence type="ECO:0000256" key="1">
    <source>
        <dbReference type="SAM" id="MobiDB-lite"/>
    </source>
</evidence>
<dbReference type="AlphaFoldDB" id="A0A976AIN8"/>
<proteinExistence type="predicted"/>
<accession>A0A976AIN8</accession>
<protein>
    <submittedName>
        <fullName evidence="2">Uncharacterized protein</fullName>
    </submittedName>
</protein>
<sequence>MFAHPPACSGPIHAGAGHPGTLCSPFPGGRPLKEPDPPQTIGHESH</sequence>